<keyword evidence="2" id="KW-0732">Signal</keyword>
<evidence type="ECO:0000259" key="3">
    <source>
        <dbReference type="Pfam" id="PF09000"/>
    </source>
</evidence>
<feature type="signal peptide" evidence="2">
    <location>
        <begin position="1"/>
        <end position="20"/>
    </location>
</feature>
<feature type="chain" id="PRO_5038292346" description="Colicin E3-like ribonuclease domain-containing protein" evidence="2">
    <location>
        <begin position="21"/>
        <end position="140"/>
    </location>
</feature>
<dbReference type="AlphaFoldDB" id="A0A132N2D6"/>
<name>A0A132N2D6_9ACTN</name>
<dbReference type="SUPFAM" id="SSF63840">
    <property type="entry name" value="Ribonuclease domain of colicin E3"/>
    <property type="match status" value="1"/>
</dbReference>
<evidence type="ECO:0000313" key="4">
    <source>
        <dbReference type="EMBL" id="KWX04090.1"/>
    </source>
</evidence>
<evidence type="ECO:0000313" key="5">
    <source>
        <dbReference type="EMBL" id="KWX07815.1"/>
    </source>
</evidence>
<evidence type="ECO:0000313" key="7">
    <source>
        <dbReference type="Proteomes" id="UP000070659"/>
    </source>
</evidence>
<reference evidence="6" key="1">
    <citation type="submission" date="2015-02" db="EMBL/GenBank/DDBJ databases">
        <title>Physiological reanalysis, assessment of diazotrophy, and genome sequences of multiple isolates of Streptomyces thermoautotrophicus.</title>
        <authorList>
            <person name="MacKellar D.C."/>
            <person name="Lieber L."/>
            <person name="Norman J."/>
            <person name="Bolger A."/>
            <person name="Tobin C."/>
            <person name="Murray J.W."/>
            <person name="Friesen M."/>
            <person name="Prell J."/>
        </authorList>
    </citation>
    <scope>NUCLEOTIDE SEQUENCE [LARGE SCALE GENOMIC DNA]</scope>
    <source>
        <strain evidence="6">UBT1</strain>
    </source>
</reference>
<comment type="caution">
    <text evidence="4">The sequence shown here is derived from an EMBL/GenBank/DDBJ whole genome shotgun (WGS) entry which is preliminary data.</text>
</comment>
<dbReference type="Gene3D" id="3.10.380.10">
    <property type="entry name" value="Colicin E3-like ribonuclease domain"/>
    <property type="match status" value="1"/>
</dbReference>
<dbReference type="EMBL" id="JYIK01001033">
    <property type="protein sequence ID" value="KWX07815.1"/>
    <property type="molecule type" value="Genomic_DNA"/>
</dbReference>
<dbReference type="InterPro" id="IPR009105">
    <property type="entry name" value="Colicin_E3_ribonuclease"/>
</dbReference>
<gene>
    <name evidence="4" type="ORF">TH66_09150</name>
    <name evidence="5" type="ORF">TR74_17510</name>
</gene>
<dbReference type="Proteomes" id="UP000070598">
    <property type="component" value="Unassembled WGS sequence"/>
</dbReference>
<dbReference type="RefSeq" id="WP_066885023.1">
    <property type="nucleotide sequence ID" value="NZ_JYIJ01000016.1"/>
</dbReference>
<feature type="region of interest" description="Disordered" evidence="1">
    <location>
        <begin position="44"/>
        <end position="70"/>
    </location>
</feature>
<accession>A0A132N2D6</accession>
<organism evidence="4 7">
    <name type="scientific">Carbonactinospora thermoautotrophica</name>
    <dbReference type="NCBI Taxonomy" id="1469144"/>
    <lineage>
        <taxon>Bacteria</taxon>
        <taxon>Bacillati</taxon>
        <taxon>Actinomycetota</taxon>
        <taxon>Actinomycetes</taxon>
        <taxon>Kitasatosporales</taxon>
        <taxon>Carbonactinosporaceae</taxon>
        <taxon>Carbonactinospora</taxon>
    </lineage>
</organism>
<dbReference type="Proteomes" id="UP000070659">
    <property type="component" value="Unassembled WGS sequence"/>
</dbReference>
<dbReference type="Pfam" id="PF09000">
    <property type="entry name" value="Cytotoxic"/>
    <property type="match status" value="1"/>
</dbReference>
<proteinExistence type="predicted"/>
<evidence type="ECO:0000256" key="1">
    <source>
        <dbReference type="SAM" id="MobiDB-lite"/>
    </source>
</evidence>
<evidence type="ECO:0000313" key="6">
    <source>
        <dbReference type="Proteomes" id="UP000070598"/>
    </source>
</evidence>
<evidence type="ECO:0000256" key="2">
    <source>
        <dbReference type="SAM" id="SignalP"/>
    </source>
</evidence>
<protein>
    <recommendedName>
        <fullName evidence="3">Colicin E3-like ribonuclease domain-containing protein</fullName>
    </recommendedName>
</protein>
<dbReference type="InterPro" id="IPR036725">
    <property type="entry name" value="ColE3_ribonuclease_sf"/>
</dbReference>
<reference evidence="4 7" key="2">
    <citation type="submission" date="2015-02" db="EMBL/GenBank/DDBJ databases">
        <title>Physiological reanalysis, assessment of diazotrophy, and genome sequences of multiple isolates of Streptomyces thermoautotrophicus.</title>
        <authorList>
            <person name="MacKellar D.C."/>
            <person name="Lieber L."/>
            <person name="Norman J."/>
            <person name="Bolger A."/>
            <person name="Tobin C."/>
            <person name="Murray J.W."/>
            <person name="Prell J."/>
        </authorList>
    </citation>
    <scope>NUCLEOTIDE SEQUENCE [LARGE SCALE GENOMIC DNA]</scope>
    <source>
        <strain evidence="4 7">UBT1</strain>
    </source>
</reference>
<dbReference type="OrthoDB" id="4504727at2"/>
<dbReference type="PATRIC" id="fig|1469144.8.peg.3489"/>
<dbReference type="GO" id="GO:0043022">
    <property type="term" value="F:ribosome binding"/>
    <property type="evidence" value="ECO:0007669"/>
    <property type="project" value="InterPro"/>
</dbReference>
<dbReference type="EMBL" id="JYIJ01000016">
    <property type="protein sequence ID" value="KWX04090.1"/>
    <property type="molecule type" value="Genomic_DNA"/>
</dbReference>
<dbReference type="GO" id="GO:0003723">
    <property type="term" value="F:RNA binding"/>
    <property type="evidence" value="ECO:0007669"/>
    <property type="project" value="InterPro"/>
</dbReference>
<sequence length="140" mass="15886">MRLRAALLGALMLVAANSQGGCEASGASEGCRSTRAAAVQVVAFGQKGDQARPKRKPKKPQQERVWNCSPGESDVWQDLKPYKRGWKTDGRGNFYQWDYRHNDIEMWEKRGSRLYHVGSVDPENGDLYKGPKHKPMRLPW</sequence>
<dbReference type="GO" id="GO:0016788">
    <property type="term" value="F:hydrolase activity, acting on ester bonds"/>
    <property type="evidence" value="ECO:0007669"/>
    <property type="project" value="InterPro"/>
</dbReference>
<feature type="domain" description="Colicin E3-like ribonuclease" evidence="3">
    <location>
        <begin position="85"/>
        <end position="133"/>
    </location>
</feature>